<evidence type="ECO:0000256" key="1">
    <source>
        <dbReference type="ARBA" id="ARBA00022679"/>
    </source>
</evidence>
<dbReference type="EMBL" id="JAAXPO010000006">
    <property type="protein sequence ID" value="NKZ18808.1"/>
    <property type="molecule type" value="Genomic_DNA"/>
</dbReference>
<evidence type="ECO:0000259" key="2">
    <source>
        <dbReference type="PROSITE" id="PS51096"/>
    </source>
</evidence>
<dbReference type="PANTHER" id="PTHR33799:SF1">
    <property type="entry name" value="PTS SYSTEM MANNOSE-SPECIFIC EIIAB COMPONENT-RELATED"/>
    <property type="match status" value="1"/>
</dbReference>
<dbReference type="SUPFAM" id="SSF53062">
    <property type="entry name" value="PTS system fructose IIA component-like"/>
    <property type="match status" value="1"/>
</dbReference>
<dbReference type="Gene3D" id="3.40.50.510">
    <property type="entry name" value="Phosphotransferase system, mannose-type IIA component"/>
    <property type="match status" value="1"/>
</dbReference>
<accession>A0A846ZCZ7</accession>
<comment type="caution">
    <text evidence="3">The sequence shown here is derived from an EMBL/GenBank/DDBJ whole genome shotgun (WGS) entry which is preliminary data.</text>
</comment>
<organism evidence="3 4">
    <name type="scientific">Leuconostoc holzapfelii</name>
    <dbReference type="NCBI Taxonomy" id="434464"/>
    <lineage>
        <taxon>Bacteria</taxon>
        <taxon>Bacillati</taxon>
        <taxon>Bacillota</taxon>
        <taxon>Bacilli</taxon>
        <taxon>Lactobacillales</taxon>
        <taxon>Lactobacillaceae</taxon>
        <taxon>Leuconostoc</taxon>
    </lineage>
</organism>
<feature type="domain" description="PTS EIIA type-4" evidence="2">
    <location>
        <begin position="1"/>
        <end position="128"/>
    </location>
</feature>
<dbReference type="PROSITE" id="PS51096">
    <property type="entry name" value="PTS_EIIA_TYPE_4"/>
    <property type="match status" value="1"/>
</dbReference>
<dbReference type="Pfam" id="PF03610">
    <property type="entry name" value="EIIA-man"/>
    <property type="match status" value="1"/>
</dbReference>
<protein>
    <submittedName>
        <fullName evidence="3">PTS fructose transporter subunit IIA</fullName>
    </submittedName>
</protein>
<proteinExistence type="predicted"/>
<keyword evidence="1" id="KW-0808">Transferase</keyword>
<dbReference type="Proteomes" id="UP000590460">
    <property type="component" value="Unassembled WGS sequence"/>
</dbReference>
<dbReference type="InterPro" id="IPR036662">
    <property type="entry name" value="PTS_EIIA_man-typ_sf"/>
</dbReference>
<dbReference type="AlphaFoldDB" id="A0A846ZCZ7"/>
<dbReference type="GO" id="GO:0016740">
    <property type="term" value="F:transferase activity"/>
    <property type="evidence" value="ECO:0007669"/>
    <property type="project" value="UniProtKB-KW"/>
</dbReference>
<dbReference type="RefSeq" id="WP_168677227.1">
    <property type="nucleotide sequence ID" value="NZ_BPKV01000006.1"/>
</dbReference>
<dbReference type="InterPro" id="IPR004701">
    <property type="entry name" value="PTS_EIIA_man-typ"/>
</dbReference>
<dbReference type="GO" id="GO:0016020">
    <property type="term" value="C:membrane"/>
    <property type="evidence" value="ECO:0007669"/>
    <property type="project" value="InterPro"/>
</dbReference>
<sequence>MNYLILVSHGQFADGLKDALGMFVGDNITTVRAIGLQADEDTAQLGARFETLLASLEPDAKLVVLGDIIGGSPLTTIIDVLHAQGRLSQTIVLGGMNFPMALNAAILKDSLSPDEFVPAVLSEAASAVKPFELTVDSADDDDEI</sequence>
<dbReference type="GO" id="GO:0009401">
    <property type="term" value="P:phosphoenolpyruvate-dependent sugar phosphotransferase system"/>
    <property type="evidence" value="ECO:0007669"/>
    <property type="project" value="InterPro"/>
</dbReference>
<dbReference type="PANTHER" id="PTHR33799">
    <property type="entry name" value="PTS PERMEASE-RELATED-RELATED"/>
    <property type="match status" value="1"/>
</dbReference>
<evidence type="ECO:0000313" key="3">
    <source>
        <dbReference type="EMBL" id="NKZ18808.1"/>
    </source>
</evidence>
<gene>
    <name evidence="3" type="ORF">HF966_06415</name>
</gene>
<dbReference type="InterPro" id="IPR051471">
    <property type="entry name" value="Bacterial_PTS_sugar_comp"/>
</dbReference>
<evidence type="ECO:0000313" key="4">
    <source>
        <dbReference type="Proteomes" id="UP000590460"/>
    </source>
</evidence>
<name>A0A846ZCZ7_9LACO</name>
<reference evidence="3 4" key="1">
    <citation type="submission" date="2020-04" db="EMBL/GenBank/DDBJ databases">
        <title>MicrobeNet Type strains.</title>
        <authorList>
            <person name="Nicholson A.C."/>
        </authorList>
    </citation>
    <scope>NUCLEOTIDE SEQUENCE [LARGE SCALE GENOMIC DNA]</scope>
    <source>
        <strain evidence="3 4">CCUG 54536</strain>
    </source>
</reference>